<dbReference type="InterPro" id="IPR003004">
    <property type="entry name" value="GspF/PilC"/>
</dbReference>
<comment type="subcellular location">
    <subcellularLocation>
        <location evidence="1">Cell membrane</location>
        <topology evidence="1">Multi-pass membrane protein</topology>
    </subcellularLocation>
</comment>
<evidence type="ECO:0000313" key="10">
    <source>
        <dbReference type="Proteomes" id="UP000183557"/>
    </source>
</evidence>
<organism evidence="9 10">
    <name type="scientific">Halobacillus dabanensis</name>
    <dbReference type="NCBI Taxonomy" id="240302"/>
    <lineage>
        <taxon>Bacteria</taxon>
        <taxon>Bacillati</taxon>
        <taxon>Bacillota</taxon>
        <taxon>Bacilli</taxon>
        <taxon>Bacillales</taxon>
        <taxon>Bacillaceae</taxon>
        <taxon>Halobacillus</taxon>
    </lineage>
</organism>
<feature type="transmembrane region" description="Helical" evidence="7">
    <location>
        <begin position="121"/>
        <end position="139"/>
    </location>
</feature>
<evidence type="ECO:0000256" key="6">
    <source>
        <dbReference type="ARBA" id="ARBA00023136"/>
    </source>
</evidence>
<gene>
    <name evidence="9" type="ORF">SAMN04487936_101343</name>
</gene>
<feature type="transmembrane region" description="Helical" evidence="7">
    <location>
        <begin position="323"/>
        <end position="344"/>
    </location>
</feature>
<dbReference type="Gene3D" id="1.20.81.30">
    <property type="entry name" value="Type II secretion system (T2SS), domain F"/>
    <property type="match status" value="2"/>
</dbReference>
<keyword evidence="5 7" id="KW-1133">Transmembrane helix</keyword>
<dbReference type="PANTHER" id="PTHR30012">
    <property type="entry name" value="GENERAL SECRETION PATHWAY PROTEIN"/>
    <property type="match status" value="1"/>
</dbReference>
<evidence type="ECO:0000256" key="5">
    <source>
        <dbReference type="ARBA" id="ARBA00022989"/>
    </source>
</evidence>
<evidence type="ECO:0000256" key="2">
    <source>
        <dbReference type="ARBA" id="ARBA00005745"/>
    </source>
</evidence>
<dbReference type="PRINTS" id="PR00812">
    <property type="entry name" value="BCTERIALGSPF"/>
</dbReference>
<keyword evidence="3" id="KW-1003">Cell membrane</keyword>
<proteinExistence type="inferred from homology"/>
<evidence type="ECO:0000256" key="7">
    <source>
        <dbReference type="SAM" id="Phobius"/>
    </source>
</evidence>
<protein>
    <submittedName>
        <fullName evidence="9">Competence protein ComGB</fullName>
    </submittedName>
</protein>
<dbReference type="Proteomes" id="UP000183557">
    <property type="component" value="Unassembled WGS sequence"/>
</dbReference>
<evidence type="ECO:0000259" key="8">
    <source>
        <dbReference type="Pfam" id="PF00482"/>
    </source>
</evidence>
<evidence type="ECO:0000256" key="4">
    <source>
        <dbReference type="ARBA" id="ARBA00022692"/>
    </source>
</evidence>
<feature type="transmembrane region" description="Helical" evidence="7">
    <location>
        <begin position="159"/>
        <end position="190"/>
    </location>
</feature>
<keyword evidence="4 7" id="KW-0812">Transmembrane</keyword>
<feature type="domain" description="Type II secretion system protein GspF" evidence="8">
    <location>
        <begin position="220"/>
        <end position="342"/>
    </location>
</feature>
<dbReference type="InterPro" id="IPR018076">
    <property type="entry name" value="T2SS_GspF_dom"/>
</dbReference>
<dbReference type="PANTHER" id="PTHR30012:SF0">
    <property type="entry name" value="TYPE II SECRETION SYSTEM PROTEIN F-RELATED"/>
    <property type="match status" value="1"/>
</dbReference>
<dbReference type="AlphaFoldDB" id="A0A1I3PIS4"/>
<evidence type="ECO:0000313" key="9">
    <source>
        <dbReference type="EMBL" id="SFJ21260.1"/>
    </source>
</evidence>
<evidence type="ECO:0000256" key="3">
    <source>
        <dbReference type="ARBA" id="ARBA00022475"/>
    </source>
</evidence>
<keyword evidence="6 7" id="KW-0472">Membrane</keyword>
<dbReference type="InterPro" id="IPR042094">
    <property type="entry name" value="T2SS_GspF_sf"/>
</dbReference>
<dbReference type="EMBL" id="FOSB01000001">
    <property type="protein sequence ID" value="SFJ21260.1"/>
    <property type="molecule type" value="Genomic_DNA"/>
</dbReference>
<keyword evidence="10" id="KW-1185">Reference proteome</keyword>
<comment type="similarity">
    <text evidence="2">Belongs to the GSP F family.</text>
</comment>
<reference evidence="10" key="1">
    <citation type="submission" date="2016-10" db="EMBL/GenBank/DDBJ databases">
        <authorList>
            <person name="Varghese N."/>
            <person name="Submissions S."/>
        </authorList>
    </citation>
    <scope>NUCLEOTIDE SEQUENCE [LARGE SCALE GENOMIC DNA]</scope>
    <source>
        <strain evidence="10">CGMCC 1.3704</strain>
    </source>
</reference>
<sequence length="350" mass="40948">MLSASFLKMKWNQKNNPRLSIQHQINFFKRLSHILEKGYPLLDALKMTGWDIKLKPTSAIIEAHLRAGAPFHIACEKAHLSQTVTNFLYFSHTHYDLPKCFIQCKDLLEMKQKYKQKLLRVIRYPIFLFIFLVIAFTVMQKTVMPNFITLFEGQNNQNLTLMNAMIFVLNTLGGIAVFIILLLLAFVFILPRLDLSKKISLYENIPPLKIYQSFLLSLLFTTHLYSLLQAGLTLKEAIELMEQHKKYDILSHYSNIILAELSQGKSFAQAIYQCSLFRKELTNIFHHTNDIQALKDELEMLSDFFMEYIEQKINSWLHLIQPIFFIIIAIVIISIYASIMLPLYQWMNQI</sequence>
<dbReference type="OrthoDB" id="2974223at2"/>
<feature type="domain" description="Type II secretion system protein GspF" evidence="8">
    <location>
        <begin position="27"/>
        <end position="139"/>
    </location>
</feature>
<accession>A0A1I3PIS4</accession>
<dbReference type="GO" id="GO:0005886">
    <property type="term" value="C:plasma membrane"/>
    <property type="evidence" value="ECO:0007669"/>
    <property type="project" value="UniProtKB-SubCell"/>
</dbReference>
<dbReference type="Pfam" id="PF00482">
    <property type="entry name" value="T2SSF"/>
    <property type="match status" value="2"/>
</dbReference>
<evidence type="ECO:0000256" key="1">
    <source>
        <dbReference type="ARBA" id="ARBA00004651"/>
    </source>
</evidence>
<name>A0A1I3PIS4_HALDA</name>